<organism evidence="2 3">
    <name type="scientific">Salinirubrum litoreum</name>
    <dbReference type="NCBI Taxonomy" id="1126234"/>
    <lineage>
        <taxon>Archaea</taxon>
        <taxon>Methanobacteriati</taxon>
        <taxon>Methanobacteriota</taxon>
        <taxon>Stenosarchaea group</taxon>
        <taxon>Halobacteria</taxon>
        <taxon>Halobacteriales</taxon>
        <taxon>Haloferacaceae</taxon>
        <taxon>Salinirubrum</taxon>
    </lineage>
</organism>
<name>A0ABD5R790_9EURY</name>
<evidence type="ECO:0000313" key="3">
    <source>
        <dbReference type="Proteomes" id="UP001596201"/>
    </source>
</evidence>
<dbReference type="EMBL" id="JBHSKX010000001">
    <property type="protein sequence ID" value="MFC5365881.1"/>
    <property type="molecule type" value="Genomic_DNA"/>
</dbReference>
<feature type="domain" description="EthD" evidence="1">
    <location>
        <begin position="11"/>
        <end position="88"/>
    </location>
</feature>
<dbReference type="AlphaFoldDB" id="A0ABD5R790"/>
<sequence length="108" mass="11954">MIKLVELLVRKEGLTHAEFADYWLDEHSPVAAEMPGVEKYVTSLPTDPEKAEYDGVLELYFADMDALRAAFDSEAGAETLADAEEFLEVGAGPRMIVEETVQVDTSEE</sequence>
<accession>A0ABD5R790</accession>
<dbReference type="InterPro" id="IPR009799">
    <property type="entry name" value="EthD_dom"/>
</dbReference>
<dbReference type="SUPFAM" id="SSF54909">
    <property type="entry name" value="Dimeric alpha+beta barrel"/>
    <property type="match status" value="1"/>
</dbReference>
<dbReference type="Gene3D" id="3.30.70.100">
    <property type="match status" value="1"/>
</dbReference>
<gene>
    <name evidence="2" type="ORF">ACFPJ5_02955</name>
</gene>
<proteinExistence type="predicted"/>
<keyword evidence="3" id="KW-1185">Reference proteome</keyword>
<dbReference type="InterPro" id="IPR011008">
    <property type="entry name" value="Dimeric_a/b-barrel"/>
</dbReference>
<evidence type="ECO:0000313" key="2">
    <source>
        <dbReference type="EMBL" id="MFC5365881.1"/>
    </source>
</evidence>
<protein>
    <submittedName>
        <fullName evidence="2">EthD domain-containing protein</fullName>
    </submittedName>
</protein>
<dbReference type="Pfam" id="PF07110">
    <property type="entry name" value="EthD"/>
    <property type="match status" value="1"/>
</dbReference>
<evidence type="ECO:0000259" key="1">
    <source>
        <dbReference type="Pfam" id="PF07110"/>
    </source>
</evidence>
<comment type="caution">
    <text evidence="2">The sequence shown here is derived from an EMBL/GenBank/DDBJ whole genome shotgun (WGS) entry which is preliminary data.</text>
</comment>
<reference evidence="2 3" key="1">
    <citation type="journal article" date="2019" name="Int. J. Syst. Evol. Microbiol.">
        <title>The Global Catalogue of Microorganisms (GCM) 10K type strain sequencing project: providing services to taxonomists for standard genome sequencing and annotation.</title>
        <authorList>
            <consortium name="The Broad Institute Genomics Platform"/>
            <consortium name="The Broad Institute Genome Sequencing Center for Infectious Disease"/>
            <person name="Wu L."/>
            <person name="Ma J."/>
        </authorList>
    </citation>
    <scope>NUCLEOTIDE SEQUENCE [LARGE SCALE GENOMIC DNA]</scope>
    <source>
        <strain evidence="2 3">CGMCC 1.12237</strain>
    </source>
</reference>
<dbReference type="NCBIfam" id="TIGR02118">
    <property type="entry name" value="EthD family reductase"/>
    <property type="match status" value="1"/>
</dbReference>
<dbReference type="Proteomes" id="UP001596201">
    <property type="component" value="Unassembled WGS sequence"/>
</dbReference>
<dbReference type="RefSeq" id="WP_227229428.1">
    <property type="nucleotide sequence ID" value="NZ_JAJCVJ010000001.1"/>
</dbReference>